<sequence length="279" mass="29768">MPDRILLGSAPRPTDGTLLAKRIRKLMIAAEPARIECTAHIEAVLDGPDIARLDLDLTGYVLGDEHDRDRSRIEPQGAPVASEEGVLRDLRVHAAPMRVSGADVTLDLALQGVPVRWIDTDAGELAVELGDPSGERPVHGSLRLAVPEQQLGDAVRALAEPILQEHGVHLSRLDLELEAVTPRQVRIHADAKVRKGLLGASAHGSATATVDDAMGLVLSDIRLDSGNPLVAAMLAVARGRIQGLEGQRFDLATELPPGISVEDVRVAVDRDVVIEARLA</sequence>
<keyword evidence="2" id="KW-1185">Reference proteome</keyword>
<proteinExistence type="predicted"/>
<comment type="caution">
    <text evidence="1">The sequence shown here is derived from an EMBL/GenBank/DDBJ whole genome shotgun (WGS) entry which is preliminary data.</text>
</comment>
<gene>
    <name evidence="1" type="ORF">GCM10010968_02380</name>
</gene>
<organism evidence="1 2">
    <name type="scientific">Agrococcus terreus</name>
    <dbReference type="NCBI Taxonomy" id="574649"/>
    <lineage>
        <taxon>Bacteria</taxon>
        <taxon>Bacillati</taxon>
        <taxon>Actinomycetota</taxon>
        <taxon>Actinomycetes</taxon>
        <taxon>Micrococcales</taxon>
        <taxon>Microbacteriaceae</taxon>
        <taxon>Agrococcus</taxon>
    </lineage>
</organism>
<evidence type="ECO:0000313" key="2">
    <source>
        <dbReference type="Proteomes" id="UP000626982"/>
    </source>
</evidence>
<evidence type="ECO:0000313" key="1">
    <source>
        <dbReference type="EMBL" id="GGN77608.1"/>
    </source>
</evidence>
<protein>
    <recommendedName>
        <fullName evidence="3">DUF2993 domain-containing protein</fullName>
    </recommendedName>
</protein>
<dbReference type="RefSeq" id="WP_188715179.1">
    <property type="nucleotide sequence ID" value="NZ_BAABBD010000001.1"/>
</dbReference>
<evidence type="ECO:0008006" key="3">
    <source>
        <dbReference type="Google" id="ProtNLM"/>
    </source>
</evidence>
<dbReference type="EMBL" id="BMLM01000001">
    <property type="protein sequence ID" value="GGN77608.1"/>
    <property type="molecule type" value="Genomic_DNA"/>
</dbReference>
<reference evidence="2" key="1">
    <citation type="journal article" date="2019" name="Int. J. Syst. Evol. Microbiol.">
        <title>The Global Catalogue of Microorganisms (GCM) 10K type strain sequencing project: providing services to taxonomists for standard genome sequencing and annotation.</title>
        <authorList>
            <consortium name="The Broad Institute Genomics Platform"/>
            <consortium name="The Broad Institute Genome Sequencing Center for Infectious Disease"/>
            <person name="Wu L."/>
            <person name="Ma J."/>
        </authorList>
    </citation>
    <scope>NUCLEOTIDE SEQUENCE [LARGE SCALE GENOMIC DNA]</scope>
    <source>
        <strain evidence="2">CGMCC 1.6960</strain>
    </source>
</reference>
<dbReference type="Proteomes" id="UP000626982">
    <property type="component" value="Unassembled WGS sequence"/>
</dbReference>
<name>A0ABQ2KB98_9MICO</name>
<accession>A0ABQ2KB98</accession>